<dbReference type="GO" id="GO:0015267">
    <property type="term" value="F:channel activity"/>
    <property type="evidence" value="ECO:0007669"/>
    <property type="project" value="InterPro"/>
</dbReference>
<evidence type="ECO:0000313" key="9">
    <source>
        <dbReference type="EMBL" id="ESL11134.1"/>
    </source>
</evidence>
<feature type="transmembrane region" description="Helical" evidence="8">
    <location>
        <begin position="129"/>
        <end position="150"/>
    </location>
</feature>
<evidence type="ECO:0000256" key="5">
    <source>
        <dbReference type="ARBA" id="ARBA00023136"/>
    </source>
</evidence>
<comment type="subcellular location">
    <subcellularLocation>
        <location evidence="1">Membrane</location>
        <topology evidence="1">Multi-pass membrane protein</topology>
    </subcellularLocation>
</comment>
<dbReference type="Pfam" id="PF00230">
    <property type="entry name" value="MIP"/>
    <property type="match status" value="1"/>
</dbReference>
<dbReference type="Gene3D" id="1.20.1080.10">
    <property type="entry name" value="Glycerol uptake facilitator protein"/>
    <property type="match status" value="1"/>
</dbReference>
<dbReference type="EMBL" id="AUPL01001125">
    <property type="protein sequence ID" value="ESL11134.1"/>
    <property type="molecule type" value="Genomic_DNA"/>
</dbReference>
<protein>
    <submittedName>
        <fullName evidence="9">Aquaporin-like protein</fullName>
    </submittedName>
</protein>
<evidence type="ECO:0000256" key="1">
    <source>
        <dbReference type="ARBA" id="ARBA00004141"/>
    </source>
</evidence>
<feature type="region of interest" description="Disordered" evidence="7">
    <location>
        <begin position="1"/>
        <end position="32"/>
    </location>
</feature>
<dbReference type="PRINTS" id="PR00783">
    <property type="entry name" value="MINTRINSICP"/>
</dbReference>
<dbReference type="AlphaFoldDB" id="A0A061J8C0"/>
<dbReference type="GO" id="GO:0016020">
    <property type="term" value="C:membrane"/>
    <property type="evidence" value="ECO:0007669"/>
    <property type="project" value="UniProtKB-SubCell"/>
</dbReference>
<feature type="transmembrane region" description="Helical" evidence="8">
    <location>
        <begin position="241"/>
        <end position="261"/>
    </location>
</feature>
<evidence type="ECO:0000256" key="8">
    <source>
        <dbReference type="SAM" id="Phobius"/>
    </source>
</evidence>
<dbReference type="PROSITE" id="PS00221">
    <property type="entry name" value="MIP"/>
    <property type="match status" value="1"/>
</dbReference>
<name>A0A061J8C0_TRYRA</name>
<dbReference type="PANTHER" id="PTHR45724:SF13">
    <property type="entry name" value="AQUAPORIN NIP1-1-RELATED"/>
    <property type="match status" value="1"/>
</dbReference>
<feature type="transmembrane region" description="Helical" evidence="8">
    <location>
        <begin position="290"/>
        <end position="308"/>
    </location>
</feature>
<dbReference type="SUPFAM" id="SSF81338">
    <property type="entry name" value="Aquaporin-like"/>
    <property type="match status" value="1"/>
</dbReference>
<evidence type="ECO:0000256" key="3">
    <source>
        <dbReference type="ARBA" id="ARBA00022692"/>
    </source>
</evidence>
<proteinExistence type="inferred from homology"/>
<dbReference type="VEuPathDB" id="TriTrypDB:TRSC58_01125"/>
<dbReference type="OrthoDB" id="3222at2759"/>
<dbReference type="InterPro" id="IPR034294">
    <property type="entry name" value="Aquaporin_transptr"/>
</dbReference>
<keyword evidence="10" id="KW-1185">Reference proteome</keyword>
<reference evidence="9 10" key="1">
    <citation type="submission" date="2013-07" db="EMBL/GenBank/DDBJ databases">
        <authorList>
            <person name="Stoco P.H."/>
            <person name="Wagner G."/>
            <person name="Gerber A."/>
            <person name="Zaha A."/>
            <person name="Thompson C."/>
            <person name="Bartholomeu D.C."/>
            <person name="Luckemeyer D.D."/>
            <person name="Bahia D."/>
            <person name="Loreto E."/>
            <person name="Prestes E.B."/>
            <person name="Lima F.M."/>
            <person name="Rodrigues-Luiz G."/>
            <person name="Vallejo G.A."/>
            <person name="Filho J.F."/>
            <person name="Monteiro K.M."/>
            <person name="Tyler K.M."/>
            <person name="de Almeida L.G."/>
            <person name="Ortiz M.F."/>
            <person name="Siervo M.A."/>
            <person name="de Moraes M.H."/>
            <person name="Cunha O.L."/>
            <person name="Mendonca-Neto R."/>
            <person name="Silva R."/>
            <person name="Teixeira S.M."/>
            <person name="Murta S.M."/>
            <person name="Sincero T.C."/>
            <person name="Mendes T.A."/>
            <person name="Urmenyi T.P."/>
            <person name="Silva V.G."/>
            <person name="da Rocha W.D."/>
            <person name="Andersson B."/>
            <person name="Romanha A.J."/>
            <person name="Steindel M."/>
            <person name="de Vasconcelos A.T."/>
            <person name="Grisard E.C."/>
        </authorList>
    </citation>
    <scope>NUCLEOTIDE SEQUENCE [LARGE SCALE GENOMIC DNA]</scope>
    <source>
        <strain evidence="9 10">SC58</strain>
    </source>
</reference>
<dbReference type="Proteomes" id="UP000031737">
    <property type="component" value="Unassembled WGS sequence"/>
</dbReference>
<comment type="caution">
    <text evidence="9">The sequence shown here is derived from an EMBL/GenBank/DDBJ whole genome shotgun (WGS) entry which is preliminary data.</text>
</comment>
<keyword evidence="4 8" id="KW-1133">Transmembrane helix</keyword>
<sequence>MLQVSSGMERGSCRESMKPQHPTDFLSVNDSSTEFDNKKDSITVEVTSDGITRLMEFEPRELARLYAQQQAALRSVRGEFDIFYVPDWVRLHPLLGSYVAEAFGTFACVLTLSLVSVRNQSIFDEGKDTNVTALPIGFMFMCMVFTFGYISGGHFNPAVTLAVFLVQKLDFVRAAGYVICQTGAATGAGLVAMVIQGSTDIFVPYVDRAYVSSGIFSELIFTFAVATVVLNVAYSRQSGNFFYGFAIGMTVAAGSAAVGRISGGAFNPAAATGLQLALCLTGNCDPLASFWVYWMAPLVGSVIAALLYSQISQPEDTRVLTDAAVLSENPLANEASQAP</sequence>
<evidence type="ECO:0000256" key="7">
    <source>
        <dbReference type="SAM" id="MobiDB-lite"/>
    </source>
</evidence>
<evidence type="ECO:0000256" key="4">
    <source>
        <dbReference type="ARBA" id="ARBA00022989"/>
    </source>
</evidence>
<gene>
    <name evidence="9" type="ORF">TRSC58_01125</name>
</gene>
<feature type="transmembrane region" description="Helical" evidence="8">
    <location>
        <begin position="215"/>
        <end position="234"/>
    </location>
</feature>
<evidence type="ECO:0000313" key="10">
    <source>
        <dbReference type="Proteomes" id="UP000031737"/>
    </source>
</evidence>
<evidence type="ECO:0000256" key="6">
    <source>
        <dbReference type="RuleBase" id="RU000477"/>
    </source>
</evidence>
<feature type="transmembrane region" description="Helical" evidence="8">
    <location>
        <begin position="98"/>
        <end position="117"/>
    </location>
</feature>
<feature type="transmembrane region" description="Helical" evidence="8">
    <location>
        <begin position="171"/>
        <end position="195"/>
    </location>
</feature>
<keyword evidence="2 6" id="KW-0813">Transport</keyword>
<dbReference type="PANTHER" id="PTHR45724">
    <property type="entry name" value="AQUAPORIN NIP2-1"/>
    <property type="match status" value="1"/>
</dbReference>
<dbReference type="InterPro" id="IPR022357">
    <property type="entry name" value="MIP_CS"/>
</dbReference>
<organism evidence="9 10">
    <name type="scientific">Trypanosoma rangeli SC58</name>
    <dbReference type="NCBI Taxonomy" id="429131"/>
    <lineage>
        <taxon>Eukaryota</taxon>
        <taxon>Discoba</taxon>
        <taxon>Euglenozoa</taxon>
        <taxon>Kinetoplastea</taxon>
        <taxon>Metakinetoplastina</taxon>
        <taxon>Trypanosomatida</taxon>
        <taxon>Trypanosomatidae</taxon>
        <taxon>Trypanosoma</taxon>
        <taxon>Herpetosoma</taxon>
    </lineage>
</organism>
<dbReference type="InterPro" id="IPR000425">
    <property type="entry name" value="MIP"/>
</dbReference>
<keyword evidence="3 6" id="KW-0812">Transmembrane</keyword>
<dbReference type="InterPro" id="IPR023271">
    <property type="entry name" value="Aquaporin-like"/>
</dbReference>
<comment type="similarity">
    <text evidence="6">Belongs to the MIP/aquaporin (TC 1.A.8) family.</text>
</comment>
<evidence type="ECO:0000256" key="2">
    <source>
        <dbReference type="ARBA" id="ARBA00022448"/>
    </source>
</evidence>
<keyword evidence="5 8" id="KW-0472">Membrane</keyword>
<accession>A0A061J8C0</accession>